<feature type="transmembrane region" description="Helical" evidence="6">
    <location>
        <begin position="204"/>
        <end position="225"/>
    </location>
</feature>
<dbReference type="RefSeq" id="WP_084192062.1">
    <property type="nucleotide sequence ID" value="NZ_FTMG01000002.1"/>
</dbReference>
<dbReference type="InterPro" id="IPR020846">
    <property type="entry name" value="MFS_dom"/>
</dbReference>
<comment type="subcellular location">
    <subcellularLocation>
        <location evidence="1">Endomembrane system</location>
        <topology evidence="1">Multi-pass membrane protein</topology>
    </subcellularLocation>
</comment>
<dbReference type="Gene3D" id="1.20.1720.10">
    <property type="entry name" value="Multidrug resistance protein D"/>
    <property type="match status" value="1"/>
</dbReference>
<proteinExistence type="predicted"/>
<gene>
    <name evidence="8" type="ORF">HDF23_001369</name>
</gene>
<dbReference type="PROSITE" id="PS50850">
    <property type="entry name" value="MFS"/>
    <property type="match status" value="1"/>
</dbReference>
<keyword evidence="4 6" id="KW-1133">Transmembrane helix</keyword>
<evidence type="ECO:0000256" key="3">
    <source>
        <dbReference type="ARBA" id="ARBA00022692"/>
    </source>
</evidence>
<evidence type="ECO:0000256" key="5">
    <source>
        <dbReference type="ARBA" id="ARBA00023136"/>
    </source>
</evidence>
<feature type="transmembrane region" description="Helical" evidence="6">
    <location>
        <begin position="268"/>
        <end position="291"/>
    </location>
</feature>
<feature type="transmembrane region" description="Helical" evidence="6">
    <location>
        <begin position="358"/>
        <end position="378"/>
    </location>
</feature>
<dbReference type="Pfam" id="PF07690">
    <property type="entry name" value="MFS_1"/>
    <property type="match status" value="1"/>
</dbReference>
<dbReference type="Gene3D" id="1.20.1250.20">
    <property type="entry name" value="MFS general substrate transporter like domains"/>
    <property type="match status" value="1"/>
</dbReference>
<evidence type="ECO:0000259" key="7">
    <source>
        <dbReference type="PROSITE" id="PS50850"/>
    </source>
</evidence>
<feature type="transmembrane region" description="Helical" evidence="6">
    <location>
        <begin position="48"/>
        <end position="66"/>
    </location>
</feature>
<feature type="transmembrane region" description="Helical" evidence="6">
    <location>
        <begin position="165"/>
        <end position="184"/>
    </location>
</feature>
<accession>A0ABR6PFV3</accession>
<feature type="transmembrane region" description="Helical" evidence="6">
    <location>
        <begin position="139"/>
        <end position="159"/>
    </location>
</feature>
<reference evidence="8 9" key="1">
    <citation type="submission" date="2020-08" db="EMBL/GenBank/DDBJ databases">
        <title>Genomic Encyclopedia of Type Strains, Phase IV (KMG-V): Genome sequencing to study the core and pangenomes of soil and plant-associated prokaryotes.</title>
        <authorList>
            <person name="Whitman W."/>
        </authorList>
    </citation>
    <scope>NUCLEOTIDE SEQUENCE [LARGE SCALE GENOMIC DNA]</scope>
    <source>
        <strain evidence="8 9">ANJLi2</strain>
    </source>
</reference>
<evidence type="ECO:0000313" key="8">
    <source>
        <dbReference type="EMBL" id="MBB6108634.1"/>
    </source>
</evidence>
<feature type="transmembrane region" description="Helical" evidence="6">
    <location>
        <begin position="333"/>
        <end position="352"/>
    </location>
</feature>
<dbReference type="Proteomes" id="UP000541583">
    <property type="component" value="Unassembled WGS sequence"/>
</dbReference>
<dbReference type="SUPFAM" id="SSF103473">
    <property type="entry name" value="MFS general substrate transporter"/>
    <property type="match status" value="1"/>
</dbReference>
<keyword evidence="9" id="KW-1185">Reference proteome</keyword>
<evidence type="ECO:0000256" key="6">
    <source>
        <dbReference type="SAM" id="Phobius"/>
    </source>
</evidence>
<dbReference type="InterPro" id="IPR036259">
    <property type="entry name" value="MFS_trans_sf"/>
</dbReference>
<evidence type="ECO:0000256" key="2">
    <source>
        <dbReference type="ARBA" id="ARBA00022448"/>
    </source>
</evidence>
<keyword evidence="5 6" id="KW-0472">Membrane</keyword>
<dbReference type="PANTHER" id="PTHR23501">
    <property type="entry name" value="MAJOR FACILITATOR SUPERFAMILY"/>
    <property type="match status" value="1"/>
</dbReference>
<name>A0ABR6PFV3_9SPHI</name>
<dbReference type="EMBL" id="JACHCB010000002">
    <property type="protein sequence ID" value="MBB6108634.1"/>
    <property type="molecule type" value="Genomic_DNA"/>
</dbReference>
<organism evidence="8 9">
    <name type="scientific">Mucilaginibacter lappiensis</name>
    <dbReference type="NCBI Taxonomy" id="354630"/>
    <lineage>
        <taxon>Bacteria</taxon>
        <taxon>Pseudomonadati</taxon>
        <taxon>Bacteroidota</taxon>
        <taxon>Sphingobacteriia</taxon>
        <taxon>Sphingobacteriales</taxon>
        <taxon>Sphingobacteriaceae</taxon>
        <taxon>Mucilaginibacter</taxon>
    </lineage>
</organism>
<feature type="transmembrane region" description="Helical" evidence="6">
    <location>
        <begin position="390"/>
        <end position="409"/>
    </location>
</feature>
<keyword evidence="3 6" id="KW-0812">Transmembrane</keyword>
<feature type="transmembrane region" description="Helical" evidence="6">
    <location>
        <begin position="306"/>
        <end position="324"/>
    </location>
</feature>
<evidence type="ECO:0000313" key="9">
    <source>
        <dbReference type="Proteomes" id="UP000541583"/>
    </source>
</evidence>
<feature type="transmembrane region" description="Helical" evidence="6">
    <location>
        <begin position="429"/>
        <end position="448"/>
    </location>
</feature>
<keyword evidence="2" id="KW-0813">Transport</keyword>
<feature type="transmembrane region" description="Helical" evidence="6">
    <location>
        <begin position="21"/>
        <end position="42"/>
    </location>
</feature>
<evidence type="ECO:0000256" key="4">
    <source>
        <dbReference type="ARBA" id="ARBA00022989"/>
    </source>
</evidence>
<protein>
    <submittedName>
        <fullName evidence="8">MFS family permease</fullName>
    </submittedName>
</protein>
<dbReference type="PANTHER" id="PTHR23501:SF191">
    <property type="entry name" value="VACUOLAR BASIC AMINO ACID TRANSPORTER 4"/>
    <property type="match status" value="1"/>
</dbReference>
<evidence type="ECO:0000256" key="1">
    <source>
        <dbReference type="ARBA" id="ARBA00004127"/>
    </source>
</evidence>
<sequence length="463" mass="50608">MRTFDNKGILRFMTPLVLGNMLNPLNSTMLATAIVPICSAFKQDIGTGALLIVPLYLTSAIGQPLMGRLADLFSAKKINLLGFILILISALIGVYAQNFIWLVVSRIVLGFGSSAAYPSSITLIRQRYRALNIEVPGKALGTIAIASQVSLAFGPFLGGILTENFGWKGIFFVNIPLVILALILSKNGTGIPEHKAPIKTSGQLIKELDLSGAFFFSAFLILFLLTLLYPTYLLLQLPLIMISLSLFIRTELRRAKPFINVRLLTTNLSLSITFMRQIAISFVMYLVLYGLPQWLEQSKNINPSKVGLMMLPLSFAAIITSLLVSKYKNYMRLLTFGTFNIVATSAVLFLMNTQSTNVIIIGTSMLLGIALGLLTIANQATLYAEAADDQVGVSFGLYRTVGYIGAIIAGSRLKHEFRTGATDSGLHVLAAYALVASGIIILFIIPALRKQWKNRTEKLETIN</sequence>
<feature type="domain" description="Major facilitator superfamily (MFS) profile" evidence="7">
    <location>
        <begin position="12"/>
        <end position="449"/>
    </location>
</feature>
<comment type="caution">
    <text evidence="8">The sequence shown here is derived from an EMBL/GenBank/DDBJ whole genome shotgun (WGS) entry which is preliminary data.</text>
</comment>
<dbReference type="InterPro" id="IPR011701">
    <property type="entry name" value="MFS"/>
</dbReference>
<feature type="transmembrane region" description="Helical" evidence="6">
    <location>
        <begin position="78"/>
        <end position="94"/>
    </location>
</feature>